<dbReference type="GO" id="GO:0031261">
    <property type="term" value="C:DNA replication preinitiation complex"/>
    <property type="evidence" value="ECO:0007669"/>
    <property type="project" value="TreeGrafter"/>
</dbReference>
<dbReference type="PANTHER" id="PTHR12748:SF0">
    <property type="entry name" value="ORIGIN RECOGNITION COMPLEX SUBUNIT 3"/>
    <property type="match status" value="1"/>
</dbReference>
<comment type="caution">
    <text evidence="1">The sequence shown here is derived from an EMBL/GenBank/DDBJ whole genome shotgun (WGS) entry which is preliminary data.</text>
</comment>
<dbReference type="GO" id="GO:0005656">
    <property type="term" value="C:nuclear pre-replicative complex"/>
    <property type="evidence" value="ECO:0007669"/>
    <property type="project" value="TreeGrafter"/>
</dbReference>
<dbReference type="PANTHER" id="PTHR12748">
    <property type="entry name" value="ORIGIN RECOGNITION COMPLEX SUBUNIT 3"/>
    <property type="match status" value="1"/>
</dbReference>
<evidence type="ECO:0000313" key="1">
    <source>
        <dbReference type="EMBL" id="KAK8931281.1"/>
    </source>
</evidence>
<keyword evidence="2" id="KW-1185">Reference proteome</keyword>
<accession>A0AAP0B7P1</accession>
<dbReference type="GO" id="GO:0006270">
    <property type="term" value="P:DNA replication initiation"/>
    <property type="evidence" value="ECO:0007669"/>
    <property type="project" value="TreeGrafter"/>
</dbReference>
<proteinExistence type="predicted"/>
<dbReference type="GO" id="GO:0005664">
    <property type="term" value="C:nuclear origin of replication recognition complex"/>
    <property type="evidence" value="ECO:0007669"/>
    <property type="project" value="InterPro"/>
</dbReference>
<name>A0AAP0B7P1_9ASPA</name>
<protein>
    <submittedName>
        <fullName evidence="1">Uncharacterized protein</fullName>
    </submittedName>
</protein>
<gene>
    <name evidence="1" type="ORF">KSP39_PZI016188</name>
</gene>
<dbReference type="InterPro" id="IPR020795">
    <property type="entry name" value="ORC3"/>
</dbReference>
<dbReference type="EMBL" id="JBBWWQ010000014">
    <property type="protein sequence ID" value="KAK8931281.1"/>
    <property type="molecule type" value="Genomic_DNA"/>
</dbReference>
<sequence>MLSDGCHATYLSTLDLLIKHGIGICLKSLCRQLGLEDSDVVYVPLIASWYGEPENYHKPIIVIIDGMERGNGVVLANFIKLLMLPENCEAFLTDKSESLTEDLQSYVVDLKSCQSERPTGSNNHAQGLLELKRLQNSWTVIVLCLFEVGKTPSNKVDTKTFSVKGSLIPQVIQKVRKLPSESLCHLLS</sequence>
<dbReference type="AlphaFoldDB" id="A0AAP0B7P1"/>
<reference evidence="1 2" key="1">
    <citation type="journal article" date="2022" name="Nat. Plants">
        <title>Genomes of leafy and leafless Platanthera orchids illuminate the evolution of mycoheterotrophy.</title>
        <authorList>
            <person name="Li M.H."/>
            <person name="Liu K.W."/>
            <person name="Li Z."/>
            <person name="Lu H.C."/>
            <person name="Ye Q.L."/>
            <person name="Zhang D."/>
            <person name="Wang J.Y."/>
            <person name="Li Y.F."/>
            <person name="Zhong Z.M."/>
            <person name="Liu X."/>
            <person name="Yu X."/>
            <person name="Liu D.K."/>
            <person name="Tu X.D."/>
            <person name="Liu B."/>
            <person name="Hao Y."/>
            <person name="Liao X.Y."/>
            <person name="Jiang Y.T."/>
            <person name="Sun W.H."/>
            <person name="Chen J."/>
            <person name="Chen Y.Q."/>
            <person name="Ai Y."/>
            <person name="Zhai J.W."/>
            <person name="Wu S.S."/>
            <person name="Zhou Z."/>
            <person name="Hsiao Y.Y."/>
            <person name="Wu W.L."/>
            <person name="Chen Y.Y."/>
            <person name="Lin Y.F."/>
            <person name="Hsu J.L."/>
            <person name="Li C.Y."/>
            <person name="Wang Z.W."/>
            <person name="Zhao X."/>
            <person name="Zhong W.Y."/>
            <person name="Ma X.K."/>
            <person name="Ma L."/>
            <person name="Huang J."/>
            <person name="Chen G.Z."/>
            <person name="Huang M.Z."/>
            <person name="Huang L."/>
            <person name="Peng D.H."/>
            <person name="Luo Y.B."/>
            <person name="Zou S.Q."/>
            <person name="Chen S.P."/>
            <person name="Lan S."/>
            <person name="Tsai W.C."/>
            <person name="Van de Peer Y."/>
            <person name="Liu Z.J."/>
        </authorList>
    </citation>
    <scope>NUCLEOTIDE SEQUENCE [LARGE SCALE GENOMIC DNA]</scope>
    <source>
        <strain evidence="1">Lor287</strain>
    </source>
</reference>
<organism evidence="1 2">
    <name type="scientific">Platanthera zijinensis</name>
    <dbReference type="NCBI Taxonomy" id="2320716"/>
    <lineage>
        <taxon>Eukaryota</taxon>
        <taxon>Viridiplantae</taxon>
        <taxon>Streptophyta</taxon>
        <taxon>Embryophyta</taxon>
        <taxon>Tracheophyta</taxon>
        <taxon>Spermatophyta</taxon>
        <taxon>Magnoliopsida</taxon>
        <taxon>Liliopsida</taxon>
        <taxon>Asparagales</taxon>
        <taxon>Orchidaceae</taxon>
        <taxon>Orchidoideae</taxon>
        <taxon>Orchideae</taxon>
        <taxon>Orchidinae</taxon>
        <taxon>Platanthera</taxon>
    </lineage>
</organism>
<dbReference type="GO" id="GO:0003688">
    <property type="term" value="F:DNA replication origin binding"/>
    <property type="evidence" value="ECO:0007669"/>
    <property type="project" value="TreeGrafter"/>
</dbReference>
<evidence type="ECO:0000313" key="2">
    <source>
        <dbReference type="Proteomes" id="UP001418222"/>
    </source>
</evidence>
<dbReference type="Proteomes" id="UP001418222">
    <property type="component" value="Unassembled WGS sequence"/>
</dbReference>